<dbReference type="Gene3D" id="3.40.50.1000">
    <property type="entry name" value="HAD superfamily/HAD-like"/>
    <property type="match status" value="1"/>
</dbReference>
<feature type="transmembrane region" description="Helical" evidence="2">
    <location>
        <begin position="259"/>
        <end position="281"/>
    </location>
</feature>
<dbReference type="Proteomes" id="UP000019132">
    <property type="component" value="Unassembled WGS sequence"/>
</dbReference>
<dbReference type="EMBL" id="GL376603">
    <property type="status" value="NOT_ANNOTATED_CDS"/>
    <property type="molecule type" value="Genomic_DNA"/>
</dbReference>
<feature type="compositionally biased region" description="Polar residues" evidence="1">
    <location>
        <begin position="355"/>
        <end position="371"/>
    </location>
</feature>
<keyword evidence="2" id="KW-1133">Transmembrane helix</keyword>
<dbReference type="InParanoid" id="K3WDV0"/>
<evidence type="ECO:0000313" key="4">
    <source>
        <dbReference type="Proteomes" id="UP000019132"/>
    </source>
</evidence>
<dbReference type="InterPro" id="IPR023298">
    <property type="entry name" value="ATPase_P-typ_TM_dom_sf"/>
</dbReference>
<evidence type="ECO:0000256" key="2">
    <source>
        <dbReference type="SAM" id="Phobius"/>
    </source>
</evidence>
<feature type="compositionally biased region" description="Polar residues" evidence="1">
    <location>
        <begin position="809"/>
        <end position="838"/>
    </location>
</feature>
<dbReference type="EnsemblProtists" id="PYU1_T003141">
    <property type="protein sequence ID" value="PYU1_T003141"/>
    <property type="gene ID" value="PYU1_G003136"/>
</dbReference>
<evidence type="ECO:0008006" key="5">
    <source>
        <dbReference type="Google" id="ProtNLM"/>
    </source>
</evidence>
<evidence type="ECO:0000313" key="3">
    <source>
        <dbReference type="EnsemblProtists" id="PYU1_T003141"/>
    </source>
</evidence>
<feature type="compositionally biased region" description="Basic and acidic residues" evidence="1">
    <location>
        <begin position="378"/>
        <end position="389"/>
    </location>
</feature>
<reference evidence="4" key="1">
    <citation type="journal article" date="2010" name="Genome Biol.">
        <title>Genome sequence of the necrotrophic plant pathogen Pythium ultimum reveals original pathogenicity mechanisms and effector repertoire.</title>
        <authorList>
            <person name="Levesque C.A."/>
            <person name="Brouwer H."/>
            <person name="Cano L."/>
            <person name="Hamilton J.P."/>
            <person name="Holt C."/>
            <person name="Huitema E."/>
            <person name="Raffaele S."/>
            <person name="Robideau G.P."/>
            <person name="Thines M."/>
            <person name="Win J."/>
            <person name="Zerillo M.M."/>
            <person name="Beakes G.W."/>
            <person name="Boore J.L."/>
            <person name="Busam D."/>
            <person name="Dumas B."/>
            <person name="Ferriera S."/>
            <person name="Fuerstenberg S.I."/>
            <person name="Gachon C.M."/>
            <person name="Gaulin E."/>
            <person name="Govers F."/>
            <person name="Grenville-Briggs L."/>
            <person name="Horner N."/>
            <person name="Hostetler J."/>
            <person name="Jiang R.H."/>
            <person name="Johnson J."/>
            <person name="Krajaejun T."/>
            <person name="Lin H."/>
            <person name="Meijer H.J."/>
            <person name="Moore B."/>
            <person name="Morris P."/>
            <person name="Phuntmart V."/>
            <person name="Puiu D."/>
            <person name="Shetty J."/>
            <person name="Stajich J.E."/>
            <person name="Tripathy S."/>
            <person name="Wawra S."/>
            <person name="van West P."/>
            <person name="Whitty B.R."/>
            <person name="Coutinho P.M."/>
            <person name="Henrissat B."/>
            <person name="Martin F."/>
            <person name="Thomas P.D."/>
            <person name="Tyler B.M."/>
            <person name="De Vries R.P."/>
            <person name="Kamoun S."/>
            <person name="Yandell M."/>
            <person name="Tisserat N."/>
            <person name="Buell C.R."/>
        </authorList>
    </citation>
    <scope>NUCLEOTIDE SEQUENCE</scope>
    <source>
        <strain evidence="4">DAOM:BR144</strain>
    </source>
</reference>
<dbReference type="InterPro" id="IPR023299">
    <property type="entry name" value="ATPase_P-typ_cyto_dom_N"/>
</dbReference>
<proteinExistence type="predicted"/>
<feature type="transmembrane region" description="Helical" evidence="2">
    <location>
        <begin position="1327"/>
        <end position="1347"/>
    </location>
</feature>
<feature type="region of interest" description="Disordered" evidence="1">
    <location>
        <begin position="804"/>
        <end position="838"/>
    </location>
</feature>
<keyword evidence="2" id="KW-0812">Transmembrane</keyword>
<accession>K3WDV0</accession>
<reference evidence="3" key="3">
    <citation type="submission" date="2015-02" db="UniProtKB">
        <authorList>
            <consortium name="EnsemblProtists"/>
        </authorList>
    </citation>
    <scope>IDENTIFICATION</scope>
    <source>
        <strain evidence="3">DAOM BR144</strain>
    </source>
</reference>
<feature type="transmembrane region" description="Helical" evidence="2">
    <location>
        <begin position="1191"/>
        <end position="1210"/>
    </location>
</feature>
<feature type="transmembrane region" description="Helical" evidence="2">
    <location>
        <begin position="1288"/>
        <end position="1307"/>
    </location>
</feature>
<name>K3WDV0_GLOUD</name>
<dbReference type="InterPro" id="IPR039720">
    <property type="entry name" value="TMEM94"/>
</dbReference>
<dbReference type="PANTHER" id="PTHR13219:SF6">
    <property type="entry name" value="TRANSMEMBRANE PROTEIN 94"/>
    <property type="match status" value="1"/>
</dbReference>
<keyword evidence="4" id="KW-1185">Reference proteome</keyword>
<dbReference type="SUPFAM" id="SSF81660">
    <property type="entry name" value="Metal cation-transporting ATPase, ATP-binding domain N"/>
    <property type="match status" value="1"/>
</dbReference>
<dbReference type="GO" id="GO:0000166">
    <property type="term" value="F:nucleotide binding"/>
    <property type="evidence" value="ECO:0007669"/>
    <property type="project" value="InterPro"/>
</dbReference>
<organism evidence="3 4">
    <name type="scientific">Globisporangium ultimum (strain ATCC 200006 / CBS 805.95 / DAOM BR144)</name>
    <name type="common">Pythium ultimum</name>
    <dbReference type="NCBI Taxonomy" id="431595"/>
    <lineage>
        <taxon>Eukaryota</taxon>
        <taxon>Sar</taxon>
        <taxon>Stramenopiles</taxon>
        <taxon>Oomycota</taxon>
        <taxon>Peronosporomycetes</taxon>
        <taxon>Pythiales</taxon>
        <taxon>Pythiaceae</taxon>
        <taxon>Globisporangium</taxon>
    </lineage>
</organism>
<sequence length="1376" mass="154570">MVVARRRLLQAIEHQIREKEKSTNFTQEFRDPFSLLLVICAIFRFTDYARKANEDTLAPFFEGTFLVAAATLNILLNLTQKRRHHEEMAERVRVAVQNMVDTARSEGDETSPRRTWIGGAKPTLLLPSTSYVACYRDNQWQRIPMNLLVEGDVVGLMSGDVAPGQVRLVVDPSGSSHSHDEQQHVYPRGSKIPTWSSQFAGTARCNATFNPALLLELCGEMRIFEMMETPVVSDIEDALFRINRPETYTQKLQAKARLIAIYVCTLYSVLVLVAIGLRVVLQHRSLYTTLNHILLGPIGIWLCFASLNTPFVLFIAEAAATASILGSFENIVLPKKTRHVPKTANPNGGDDDGLVSNSMHTTSGNNDSAEANTEVEDNPTHESDIYDFEDREKVRSEKASKQSAIRRSLEYFLVALRFRIMRCTDAHASNSSTSSFGDDGHGLRLPVPFRSFRLLERLGSTTMLCCFDDDILCEQSPSVEEIFLLNDKQGSSTVLDLHPERECETGLKFEDPKWKQHLPSLKPIGLAIMLNDTEDPASHYHTSMKYLVNETLSNLDDASTGGVRDPYMRSCMQRLSAHVRMLPFPKHLLNLSREMGFVVDDDLNVFQRRQSIHIICPRLAHHEHTTDHHDQGQDDMRYRGNLKTHLYSTVVQDKRTNRHQLLSRGHPTIALTQCSEYWDGKSICPLTSEKRRAILEMYNQWRVEDLDCVALSYVPVPHKLNALFSRKNHSPDASMNASRFGSNKTDMLPPVYLVDDSNSGDVNASLDGAIPANGGFTYGGDKFRNQLNVSPVASQCSADDKRFSASDMDATSNQYTSGSSVPIRSLSPTSRQRNPTGLVSFSDVASSTAINPSETGSTERDSLLWRIQEDQIFLGMVATGVQPKKGIPEFIEDLTACGIRFVYFSPRNMRRSKLLAEKMGIETDWNCAISLRPLDSDGPDPHRMTSNYSDWDVKARLPHGVEAIKRHLAEVDNVPLLVSLYTDSTPETISEMISIFQENNEVVMGVGSSLKESNAPLFSKADSAAALQGGLQSFFDEQLPKGKELPVFSEEDIQFSHILNTLTCSFRINSKEDDVHAKDATPSLTHLIELIRLGRCVLTNFHQMIAFIFVSQLFIATLILISYIVPFPLVPQLSCASIFWLLWILVPTLSLSMLASASEKDVMKQTPRKNEEIELQEDLPRLATYFLIRHVPSALLAIVVFECLLGFSLASSRAQLGDEYRDFQWFDFMLHNSIVLARPRPPVVAAAVDRAEAGMLLLIGASILASSCGYLYRCESIFSMSPLRNRMWLGASTGLLVVQLTISMVRAGLAGSDGHSLWFFIGEAVPWYFWTVFFVWPMIVIAVDEAVKSHDRHHMTRYFKFLRMQFDTRLGMWSPK</sequence>
<dbReference type="HOGENOM" id="CLU_250056_0_0_1"/>
<dbReference type="InterPro" id="IPR023214">
    <property type="entry name" value="HAD_sf"/>
</dbReference>
<dbReference type="Gene3D" id="3.40.1110.10">
    <property type="entry name" value="Calcium-transporting ATPase, cytoplasmic domain N"/>
    <property type="match status" value="1"/>
</dbReference>
<dbReference type="Gene3D" id="1.20.1110.10">
    <property type="entry name" value="Calcium-transporting ATPase, transmembrane domain"/>
    <property type="match status" value="2"/>
</dbReference>
<dbReference type="eggNOG" id="KOG4383">
    <property type="taxonomic scope" value="Eukaryota"/>
</dbReference>
<dbReference type="SUPFAM" id="SSF81665">
    <property type="entry name" value="Calcium ATPase, transmembrane domain M"/>
    <property type="match status" value="1"/>
</dbReference>
<dbReference type="VEuPathDB" id="FungiDB:PYU1_G003136"/>
<feature type="region of interest" description="Disordered" evidence="1">
    <location>
        <begin position="339"/>
        <end position="389"/>
    </location>
</feature>
<keyword evidence="2" id="KW-0472">Membrane</keyword>
<dbReference type="Gene3D" id="2.70.150.10">
    <property type="entry name" value="Calcium-transporting ATPase, cytoplasmic transduction domain A"/>
    <property type="match status" value="1"/>
</dbReference>
<dbReference type="PANTHER" id="PTHR13219">
    <property type="entry name" value="TRANSMEMBRANE PROTEIN 94"/>
    <property type="match status" value="1"/>
</dbReference>
<dbReference type="OMA" id="GCAMQTP"/>
<reference evidence="4" key="2">
    <citation type="submission" date="2010-04" db="EMBL/GenBank/DDBJ databases">
        <authorList>
            <person name="Buell R."/>
            <person name="Hamilton J."/>
            <person name="Hostetler J."/>
        </authorList>
    </citation>
    <scope>NUCLEOTIDE SEQUENCE [LARGE SCALE GENOMIC DNA]</scope>
    <source>
        <strain evidence="4">DAOM:BR144</strain>
    </source>
</reference>
<protein>
    <recommendedName>
        <fullName evidence="5">Cation-transporting P-type ATPase C-terminal domain-containing protein</fullName>
    </recommendedName>
</protein>
<feature type="transmembrane region" description="Helical" evidence="2">
    <location>
        <begin position="293"/>
        <end position="316"/>
    </location>
</feature>
<feature type="transmembrane region" description="Helical" evidence="2">
    <location>
        <begin position="1105"/>
        <end position="1125"/>
    </location>
</feature>
<evidence type="ECO:0000256" key="1">
    <source>
        <dbReference type="SAM" id="MobiDB-lite"/>
    </source>
</evidence>
<feature type="transmembrane region" description="Helical" evidence="2">
    <location>
        <begin position="1137"/>
        <end position="1155"/>
    </location>
</feature>